<protein>
    <submittedName>
        <fullName evidence="1">Uncharacterized protein</fullName>
    </submittedName>
</protein>
<proteinExistence type="predicted"/>
<sequence length="146" mass="16816">MKKLDADPRIDRCSVTKNSEQNLYVYLNADNIPDVHTIQDVEATVKQLLDDMELSNHFEVIVPKLDESVESDFNTEVARRKFNELCKRIGSALAYDKVKWVEEDPRNFDAWIEALTFLRTAMVANKDSAFIDAVNNAEYALDKDRD</sequence>
<dbReference type="EMBL" id="BK014884">
    <property type="protein sequence ID" value="DAD80541.1"/>
    <property type="molecule type" value="Genomic_DNA"/>
</dbReference>
<accession>A0A8S5MDY5</accession>
<evidence type="ECO:0000313" key="1">
    <source>
        <dbReference type="EMBL" id="DAD80541.1"/>
    </source>
</evidence>
<name>A0A8S5MDY5_9CAUD</name>
<organism evidence="1">
    <name type="scientific">Siphoviridae sp. ctYh54</name>
    <dbReference type="NCBI Taxonomy" id="2826379"/>
    <lineage>
        <taxon>Viruses</taxon>
        <taxon>Duplodnaviria</taxon>
        <taxon>Heunggongvirae</taxon>
        <taxon>Uroviricota</taxon>
        <taxon>Caudoviricetes</taxon>
    </lineage>
</organism>
<reference evidence="1" key="1">
    <citation type="journal article" date="2021" name="Proc. Natl. Acad. Sci. U.S.A.">
        <title>A Catalog of Tens of Thousands of Viruses from Human Metagenomes Reveals Hidden Associations with Chronic Diseases.</title>
        <authorList>
            <person name="Tisza M.J."/>
            <person name="Buck C.B."/>
        </authorList>
    </citation>
    <scope>NUCLEOTIDE SEQUENCE</scope>
    <source>
        <strain evidence="1">CtYh54</strain>
    </source>
</reference>